<accession>A0A915HQV1</accession>
<proteinExistence type="predicted"/>
<name>A0A915HQV1_ROMCU</name>
<protein>
    <submittedName>
        <fullName evidence="2">Uncharacterized protein</fullName>
    </submittedName>
</protein>
<dbReference type="WBParaSite" id="nRc.2.0.1.t03886-RA">
    <property type="protein sequence ID" value="nRc.2.0.1.t03886-RA"/>
    <property type="gene ID" value="nRc.2.0.1.g03886"/>
</dbReference>
<keyword evidence="1" id="KW-1185">Reference proteome</keyword>
<dbReference type="AlphaFoldDB" id="A0A915HQV1"/>
<evidence type="ECO:0000313" key="2">
    <source>
        <dbReference type="WBParaSite" id="nRc.2.0.1.t03886-RA"/>
    </source>
</evidence>
<evidence type="ECO:0000313" key="1">
    <source>
        <dbReference type="Proteomes" id="UP000887565"/>
    </source>
</evidence>
<organism evidence="1 2">
    <name type="scientific">Romanomermis culicivorax</name>
    <name type="common">Nematode worm</name>
    <dbReference type="NCBI Taxonomy" id="13658"/>
    <lineage>
        <taxon>Eukaryota</taxon>
        <taxon>Metazoa</taxon>
        <taxon>Ecdysozoa</taxon>
        <taxon>Nematoda</taxon>
        <taxon>Enoplea</taxon>
        <taxon>Dorylaimia</taxon>
        <taxon>Mermithida</taxon>
        <taxon>Mermithoidea</taxon>
        <taxon>Mermithidae</taxon>
        <taxon>Romanomermis</taxon>
    </lineage>
</organism>
<dbReference type="Proteomes" id="UP000887565">
    <property type="component" value="Unplaced"/>
</dbReference>
<sequence>MYQKSCFNADQISPPVFESCGKRTVRHDRAIGYHHGQRQGHHHVCKSDYNHGQQGGQWNSSLGFHGFLSGSSYTIEADQLPTLAAPLTTPENPKGMNAFEALH</sequence>
<reference evidence="2" key="1">
    <citation type="submission" date="2022-11" db="UniProtKB">
        <authorList>
            <consortium name="WormBaseParasite"/>
        </authorList>
    </citation>
    <scope>IDENTIFICATION</scope>
</reference>